<keyword evidence="1" id="KW-0472">Membrane</keyword>
<comment type="caution">
    <text evidence="2">The sequence shown here is derived from an EMBL/GenBank/DDBJ whole genome shotgun (WGS) entry which is preliminary data.</text>
</comment>
<dbReference type="AlphaFoldDB" id="A0A2N3HZA2"/>
<dbReference type="OrthoDB" id="1359450at2"/>
<feature type="transmembrane region" description="Helical" evidence="1">
    <location>
        <begin position="59"/>
        <end position="78"/>
    </location>
</feature>
<dbReference type="Proteomes" id="UP000233535">
    <property type="component" value="Unassembled WGS sequence"/>
</dbReference>
<gene>
    <name evidence="2" type="ORF">BZG02_08320</name>
</gene>
<protein>
    <submittedName>
        <fullName evidence="2">Uncharacterized protein</fullName>
    </submittedName>
</protein>
<accession>A0A2N3HZA2</accession>
<evidence type="ECO:0000256" key="1">
    <source>
        <dbReference type="SAM" id="Phobius"/>
    </source>
</evidence>
<name>A0A2N3HZA2_9BACT</name>
<sequence>MDFVFILVGLSIAWLFMYKIKWLFGFGVSFWVVLIYTILLFGLSFLMIEVNCGNPKMLVFLRMPIISFIIFKVLNVLFKKIYKRNPENTAWVFEKKSIQDVIFSMLFWLLGVGLPFFLVML</sequence>
<reference evidence="2 3" key="1">
    <citation type="journal article" date="2017" name="Front. Microbiol.">
        <title>Labilibaculum manganireducens gen. nov., sp. nov. and Labilibaculum filiforme sp. nov., Novel Bacteroidetes Isolated from Subsurface Sediments of the Baltic Sea.</title>
        <authorList>
            <person name="Vandieken V."/>
            <person name="Marshall I.P."/>
            <person name="Niemann H."/>
            <person name="Engelen B."/>
            <person name="Cypionka H."/>
        </authorList>
    </citation>
    <scope>NUCLEOTIDE SEQUENCE [LARGE SCALE GENOMIC DNA]</scope>
    <source>
        <strain evidence="2 3">59.16B</strain>
    </source>
</reference>
<feature type="transmembrane region" description="Helical" evidence="1">
    <location>
        <begin position="25"/>
        <end position="47"/>
    </location>
</feature>
<organism evidence="2 3">
    <name type="scientific">Labilibaculum filiforme</name>
    <dbReference type="NCBI Taxonomy" id="1940526"/>
    <lineage>
        <taxon>Bacteria</taxon>
        <taxon>Pseudomonadati</taxon>
        <taxon>Bacteroidota</taxon>
        <taxon>Bacteroidia</taxon>
        <taxon>Marinilabiliales</taxon>
        <taxon>Marinifilaceae</taxon>
        <taxon>Labilibaculum</taxon>
    </lineage>
</organism>
<evidence type="ECO:0000313" key="3">
    <source>
        <dbReference type="Proteomes" id="UP000233535"/>
    </source>
</evidence>
<proteinExistence type="predicted"/>
<feature type="transmembrane region" description="Helical" evidence="1">
    <location>
        <begin position="98"/>
        <end position="119"/>
    </location>
</feature>
<keyword evidence="1" id="KW-1133">Transmembrane helix</keyword>
<keyword evidence="1" id="KW-0812">Transmembrane</keyword>
<dbReference type="EMBL" id="MVDD01000005">
    <property type="protein sequence ID" value="PKQ63381.1"/>
    <property type="molecule type" value="Genomic_DNA"/>
</dbReference>
<dbReference type="RefSeq" id="WP_101260970.1">
    <property type="nucleotide sequence ID" value="NZ_MVDD01000005.1"/>
</dbReference>
<evidence type="ECO:0000313" key="2">
    <source>
        <dbReference type="EMBL" id="PKQ63381.1"/>
    </source>
</evidence>
<keyword evidence="3" id="KW-1185">Reference proteome</keyword>